<dbReference type="EMBL" id="JBHSBW010000001">
    <property type="protein sequence ID" value="MFC4209554.1"/>
    <property type="molecule type" value="Genomic_DNA"/>
</dbReference>
<proteinExistence type="predicted"/>
<dbReference type="RefSeq" id="WP_378980613.1">
    <property type="nucleotide sequence ID" value="NZ_JBHSBW010000001.1"/>
</dbReference>
<evidence type="ECO:0000313" key="1">
    <source>
        <dbReference type="EMBL" id="MFC4209554.1"/>
    </source>
</evidence>
<sequence length="312" mass="36376">MIKYPLYLYREFKKTKYQKLYSDFFTQNKMFFSYDKYEINFELRTKTTAIYINEFGDQYLSESFESFDEIIKKLLDTYNDETIVNINDSLAFIFEEENKLKFLSSLTSELKELTQEFASLVTNTDIHAIIKSSILTLIDAITKQENYISKSNITFKPKPVKNQPLDGKGRFSMEPNYFQRIELLFSALIEKKIISDKTDLKDFSGAFDQHNNNNNDRKLISWIAKSKSSLSSKPLLLSFIDSLIYKEIIAFEKPSVIKNKIVEIFANHDDSVIKIENLRVAASQRNTNSKTITPQQHLLDSVIQDFLSINLK</sequence>
<name>A0ABV8P2Q6_9SPHI</name>
<accession>A0ABV8P2Q6</accession>
<reference evidence="2" key="1">
    <citation type="journal article" date="2019" name="Int. J. Syst. Evol. Microbiol.">
        <title>The Global Catalogue of Microorganisms (GCM) 10K type strain sequencing project: providing services to taxonomists for standard genome sequencing and annotation.</title>
        <authorList>
            <consortium name="The Broad Institute Genomics Platform"/>
            <consortium name="The Broad Institute Genome Sequencing Center for Infectious Disease"/>
            <person name="Wu L."/>
            <person name="Ma J."/>
        </authorList>
    </citation>
    <scope>NUCLEOTIDE SEQUENCE [LARGE SCALE GENOMIC DNA]</scope>
    <source>
        <strain evidence="2">CCM 8691</strain>
    </source>
</reference>
<evidence type="ECO:0000313" key="2">
    <source>
        <dbReference type="Proteomes" id="UP001595789"/>
    </source>
</evidence>
<keyword evidence="2" id="KW-1185">Reference proteome</keyword>
<organism evidence="1 2">
    <name type="scientific">Pedobacter lithocola</name>
    <dbReference type="NCBI Taxonomy" id="1908239"/>
    <lineage>
        <taxon>Bacteria</taxon>
        <taxon>Pseudomonadati</taxon>
        <taxon>Bacteroidota</taxon>
        <taxon>Sphingobacteriia</taxon>
        <taxon>Sphingobacteriales</taxon>
        <taxon>Sphingobacteriaceae</taxon>
        <taxon>Pedobacter</taxon>
    </lineage>
</organism>
<comment type="caution">
    <text evidence="1">The sequence shown here is derived from an EMBL/GenBank/DDBJ whole genome shotgun (WGS) entry which is preliminary data.</text>
</comment>
<gene>
    <name evidence="1" type="ORF">ACFOWA_00080</name>
</gene>
<protein>
    <submittedName>
        <fullName evidence="1">Uncharacterized protein</fullName>
    </submittedName>
</protein>
<dbReference type="Proteomes" id="UP001595789">
    <property type="component" value="Unassembled WGS sequence"/>
</dbReference>